<evidence type="ECO:0000256" key="1">
    <source>
        <dbReference type="SAM" id="MobiDB-lite"/>
    </source>
</evidence>
<sequence length="256" mass="26837">MQHIDPDVLALLALGEDVESTTSADERDHLSACPRCTEEMAELAVVAQTGRALTPDDALVPPAPAVWDRISAELGLGADAARPFASTAAPEPVAPATVTSLSERRERRRGGIAQMLVAACVALVLGVSVGVLWERRVPSADETPLASAQLDALPDWTTASGEARLEESSAGVRQIVVDLAAPTTEDGYREVWLIADDLSGLVSLGILDGAQGRFDIPAGLDLTEFSLVDVSEEHFDGDPSHSGDSIVRGALEDLPA</sequence>
<proteinExistence type="predicted"/>
<name>A0A2A9E8M9_9MICO</name>
<gene>
    <name evidence="4" type="ORF">ATL42_2938</name>
</gene>
<evidence type="ECO:0000259" key="3">
    <source>
        <dbReference type="Pfam" id="PF10099"/>
    </source>
</evidence>
<organism evidence="4 5">
    <name type="scientific">Sanguibacter antarcticus</name>
    <dbReference type="NCBI Taxonomy" id="372484"/>
    <lineage>
        <taxon>Bacteria</taxon>
        <taxon>Bacillati</taxon>
        <taxon>Actinomycetota</taxon>
        <taxon>Actinomycetes</taxon>
        <taxon>Micrococcales</taxon>
        <taxon>Sanguibacteraceae</taxon>
        <taxon>Sanguibacter</taxon>
    </lineage>
</organism>
<comment type="caution">
    <text evidence="4">The sequence shown here is derived from an EMBL/GenBank/DDBJ whole genome shotgun (WGS) entry which is preliminary data.</text>
</comment>
<keyword evidence="2" id="KW-0812">Transmembrane</keyword>
<dbReference type="InterPro" id="IPR018764">
    <property type="entry name" value="RskA_C"/>
</dbReference>
<evidence type="ECO:0000256" key="2">
    <source>
        <dbReference type="SAM" id="Phobius"/>
    </source>
</evidence>
<protein>
    <submittedName>
        <fullName evidence="4">Anti-sigma-K factor RskA</fullName>
    </submittedName>
</protein>
<dbReference type="EMBL" id="PDJG01000001">
    <property type="protein sequence ID" value="PFG35006.1"/>
    <property type="molecule type" value="Genomic_DNA"/>
</dbReference>
<feature type="transmembrane region" description="Helical" evidence="2">
    <location>
        <begin position="112"/>
        <end position="133"/>
    </location>
</feature>
<reference evidence="4 5" key="1">
    <citation type="submission" date="2017-10" db="EMBL/GenBank/DDBJ databases">
        <title>Sequencing the genomes of 1000 actinobacteria strains.</title>
        <authorList>
            <person name="Klenk H.-P."/>
        </authorList>
    </citation>
    <scope>NUCLEOTIDE SEQUENCE [LARGE SCALE GENOMIC DNA]</scope>
    <source>
        <strain evidence="4 5">DSM 18966</strain>
    </source>
</reference>
<dbReference type="AlphaFoldDB" id="A0A2A9E8M9"/>
<dbReference type="Proteomes" id="UP000225548">
    <property type="component" value="Unassembled WGS sequence"/>
</dbReference>
<dbReference type="Pfam" id="PF10099">
    <property type="entry name" value="RskA_C"/>
    <property type="match status" value="1"/>
</dbReference>
<evidence type="ECO:0000313" key="5">
    <source>
        <dbReference type="Proteomes" id="UP000225548"/>
    </source>
</evidence>
<feature type="domain" description="Anti-sigma K factor RskA C-terminal" evidence="3">
    <location>
        <begin position="117"/>
        <end position="244"/>
    </location>
</feature>
<feature type="region of interest" description="Disordered" evidence="1">
    <location>
        <begin position="234"/>
        <end position="256"/>
    </location>
</feature>
<evidence type="ECO:0000313" key="4">
    <source>
        <dbReference type="EMBL" id="PFG35006.1"/>
    </source>
</evidence>
<keyword evidence="5" id="KW-1185">Reference proteome</keyword>
<keyword evidence="2" id="KW-0472">Membrane</keyword>
<accession>A0A2A9E8M9</accession>
<keyword evidence="2" id="KW-1133">Transmembrane helix</keyword>
<dbReference type="GO" id="GO:0005886">
    <property type="term" value="C:plasma membrane"/>
    <property type="evidence" value="ECO:0007669"/>
    <property type="project" value="InterPro"/>
</dbReference>